<dbReference type="RefSeq" id="WP_128752521.1">
    <property type="nucleotide sequence ID" value="NZ_CP035282.1"/>
</dbReference>
<organism evidence="2 3">
    <name type="scientific">Acidilutibacter cellobiosedens</name>
    <dbReference type="NCBI Taxonomy" id="2507161"/>
    <lineage>
        <taxon>Bacteria</taxon>
        <taxon>Bacillati</taxon>
        <taxon>Bacillota</taxon>
        <taxon>Tissierellia</taxon>
        <taxon>Tissierellales</taxon>
        <taxon>Acidilutibacteraceae</taxon>
        <taxon>Acidilutibacter</taxon>
    </lineage>
</organism>
<dbReference type="InterPro" id="IPR011256">
    <property type="entry name" value="Reg_factor_effector_dom_sf"/>
</dbReference>
<accession>A0A410QCV4</accession>
<name>A0A410QCV4_9FIRM</name>
<dbReference type="SUPFAM" id="SSF55136">
    <property type="entry name" value="Probable bacterial effector-binding domain"/>
    <property type="match status" value="1"/>
</dbReference>
<dbReference type="EMBL" id="CP035282">
    <property type="protein sequence ID" value="QAT61820.1"/>
    <property type="molecule type" value="Genomic_DNA"/>
</dbReference>
<reference evidence="3" key="1">
    <citation type="submission" date="2019-01" db="EMBL/GenBank/DDBJ databases">
        <title>Draft genomes of a novel of Sporanaerobacter strains.</title>
        <authorList>
            <person name="Ma S."/>
        </authorList>
    </citation>
    <scope>NUCLEOTIDE SEQUENCE [LARGE SCALE GENOMIC DNA]</scope>
    <source>
        <strain evidence="3">NJN-17</strain>
    </source>
</reference>
<evidence type="ECO:0000313" key="3">
    <source>
        <dbReference type="Proteomes" id="UP000287969"/>
    </source>
</evidence>
<dbReference type="InterPro" id="IPR008319">
    <property type="entry name" value="GyrI-like_CCH_Lin2189-like"/>
</dbReference>
<protein>
    <submittedName>
        <fullName evidence="2">Transcriptional regulator</fullName>
    </submittedName>
</protein>
<dbReference type="Gene3D" id="3.20.80.10">
    <property type="entry name" value="Regulatory factor, effector binding domain"/>
    <property type="match status" value="1"/>
</dbReference>
<gene>
    <name evidence="2" type="ORF">EQM13_09560</name>
</gene>
<dbReference type="Pfam" id="PF06445">
    <property type="entry name" value="GyrI-like"/>
    <property type="match status" value="1"/>
</dbReference>
<sequence>MAVEKLDYKREYKDLYLPKEKPVLVNIPSMNFIMVDGKGEPKDQEYQEGIKILYSLTFTIKMSGKQKKGYFEYVVPPLEGLWWCDGGKLDWNKPKSQWLWTSMIRQPEFVTQEIFEWALEECKRKKTSIDVSKARFEIFTEGLCVQAMHIGAYDDEKRTIDRISEFIVNNQLKDITDDIHKHHEIYISDPRRTKTEKLKTVLRFPVEKYVK</sequence>
<evidence type="ECO:0000259" key="1">
    <source>
        <dbReference type="Pfam" id="PF06445"/>
    </source>
</evidence>
<dbReference type="InterPro" id="IPR029442">
    <property type="entry name" value="GyrI-like"/>
</dbReference>
<dbReference type="PIRSF" id="PIRSF031644">
    <property type="entry name" value="UCP031644"/>
    <property type="match status" value="1"/>
</dbReference>
<feature type="domain" description="GyrI-like small molecule binding" evidence="1">
    <location>
        <begin position="22"/>
        <end position="206"/>
    </location>
</feature>
<dbReference type="AlphaFoldDB" id="A0A410QCV4"/>
<keyword evidence="3" id="KW-1185">Reference proteome</keyword>
<dbReference type="OrthoDB" id="4772335at2"/>
<evidence type="ECO:0000313" key="2">
    <source>
        <dbReference type="EMBL" id="QAT61820.1"/>
    </source>
</evidence>
<proteinExistence type="predicted"/>
<dbReference type="Proteomes" id="UP000287969">
    <property type="component" value="Chromosome"/>
</dbReference>
<dbReference type="KEGG" id="spoa:EQM13_09560"/>